<dbReference type="InterPro" id="IPR029016">
    <property type="entry name" value="GAF-like_dom_sf"/>
</dbReference>
<feature type="domain" description="HTH iclR-type" evidence="6">
    <location>
        <begin position="10"/>
        <end position="72"/>
    </location>
</feature>
<dbReference type="InterPro" id="IPR050707">
    <property type="entry name" value="HTH_MetabolicPath_Reg"/>
</dbReference>
<reference evidence="8" key="1">
    <citation type="submission" date="2021-11" db="EMBL/GenBank/DDBJ databases">
        <title>Vibrio ZSDE26 sp. nov. and Vibrio ZSDZ34 sp. nov., isolated from coastal seawater in Qingdao.</title>
        <authorList>
            <person name="Zhang P."/>
        </authorList>
    </citation>
    <scope>NUCLEOTIDE SEQUENCE</scope>
    <source>
        <strain evidence="8">ZSDE26</strain>
    </source>
</reference>
<evidence type="ECO:0000256" key="4">
    <source>
        <dbReference type="ARBA" id="ARBA00040379"/>
    </source>
</evidence>
<proteinExistence type="predicted"/>
<dbReference type="RefSeq" id="WP_248009997.1">
    <property type="nucleotide sequence ID" value="NZ_JAJHVV010000011.1"/>
</dbReference>
<evidence type="ECO:0000259" key="6">
    <source>
        <dbReference type="PROSITE" id="PS51077"/>
    </source>
</evidence>
<dbReference type="PROSITE" id="PS51077">
    <property type="entry name" value="HTH_ICLR"/>
    <property type="match status" value="1"/>
</dbReference>
<comment type="caution">
    <text evidence="8">The sequence shown here is derived from an EMBL/GenBank/DDBJ whole genome shotgun (WGS) entry which is preliminary data.</text>
</comment>
<keyword evidence="3" id="KW-0804">Transcription</keyword>
<name>A0A9X1XPR0_9VIBR</name>
<dbReference type="Pfam" id="PF01614">
    <property type="entry name" value="IclR_C"/>
    <property type="match status" value="1"/>
</dbReference>
<evidence type="ECO:0000256" key="3">
    <source>
        <dbReference type="ARBA" id="ARBA00023163"/>
    </source>
</evidence>
<dbReference type="GO" id="GO:0003677">
    <property type="term" value="F:DNA binding"/>
    <property type="evidence" value="ECO:0007669"/>
    <property type="project" value="UniProtKB-KW"/>
</dbReference>
<dbReference type="GO" id="GO:0003700">
    <property type="term" value="F:DNA-binding transcription factor activity"/>
    <property type="evidence" value="ECO:0007669"/>
    <property type="project" value="TreeGrafter"/>
</dbReference>
<evidence type="ECO:0000256" key="2">
    <source>
        <dbReference type="ARBA" id="ARBA00023125"/>
    </source>
</evidence>
<dbReference type="Gene3D" id="1.10.10.10">
    <property type="entry name" value="Winged helix-like DNA-binding domain superfamily/Winged helix DNA-binding domain"/>
    <property type="match status" value="1"/>
</dbReference>
<dbReference type="Pfam" id="PF09339">
    <property type="entry name" value="HTH_IclR"/>
    <property type="match status" value="1"/>
</dbReference>
<dbReference type="GO" id="GO:0045892">
    <property type="term" value="P:negative regulation of DNA-templated transcription"/>
    <property type="evidence" value="ECO:0007669"/>
    <property type="project" value="TreeGrafter"/>
</dbReference>
<dbReference type="InterPro" id="IPR005471">
    <property type="entry name" value="Tscrpt_reg_IclR_N"/>
</dbReference>
<dbReference type="SUPFAM" id="SSF55781">
    <property type="entry name" value="GAF domain-like"/>
    <property type="match status" value="1"/>
</dbReference>
<dbReference type="InterPro" id="IPR036390">
    <property type="entry name" value="WH_DNA-bd_sf"/>
</dbReference>
<keyword evidence="2" id="KW-0238">DNA-binding</keyword>
<organism evidence="8 9">
    <name type="scientific">Vibrio amylolyticus</name>
    <dbReference type="NCBI Taxonomy" id="2847292"/>
    <lineage>
        <taxon>Bacteria</taxon>
        <taxon>Pseudomonadati</taxon>
        <taxon>Pseudomonadota</taxon>
        <taxon>Gammaproteobacteria</taxon>
        <taxon>Vibrionales</taxon>
        <taxon>Vibrionaceae</taxon>
        <taxon>Vibrio</taxon>
    </lineage>
</organism>
<evidence type="ECO:0000313" key="9">
    <source>
        <dbReference type="Proteomes" id="UP001139559"/>
    </source>
</evidence>
<feature type="domain" description="IclR-ED" evidence="7">
    <location>
        <begin position="72"/>
        <end position="258"/>
    </location>
</feature>
<dbReference type="AlphaFoldDB" id="A0A9X1XPR0"/>
<keyword evidence="9" id="KW-1185">Reference proteome</keyword>
<dbReference type="Gene3D" id="3.30.450.40">
    <property type="match status" value="1"/>
</dbReference>
<dbReference type="SUPFAM" id="SSF46785">
    <property type="entry name" value="Winged helix' DNA-binding domain"/>
    <property type="match status" value="1"/>
</dbReference>
<dbReference type="PANTHER" id="PTHR30136:SF24">
    <property type="entry name" value="HTH-TYPE TRANSCRIPTIONAL REPRESSOR ALLR"/>
    <property type="match status" value="1"/>
</dbReference>
<dbReference type="PANTHER" id="PTHR30136">
    <property type="entry name" value="HELIX-TURN-HELIX TRANSCRIPTIONAL REGULATOR, ICLR FAMILY"/>
    <property type="match status" value="1"/>
</dbReference>
<dbReference type="EMBL" id="JAJHVV010000011">
    <property type="protein sequence ID" value="MCK6264913.1"/>
    <property type="molecule type" value="Genomic_DNA"/>
</dbReference>
<evidence type="ECO:0000313" key="8">
    <source>
        <dbReference type="EMBL" id="MCK6264913.1"/>
    </source>
</evidence>
<dbReference type="InterPro" id="IPR014757">
    <property type="entry name" value="Tscrpt_reg_IclR_C"/>
</dbReference>
<evidence type="ECO:0000256" key="1">
    <source>
        <dbReference type="ARBA" id="ARBA00023015"/>
    </source>
</evidence>
<dbReference type="PROSITE" id="PS51078">
    <property type="entry name" value="ICLR_ED"/>
    <property type="match status" value="1"/>
</dbReference>
<evidence type="ECO:0000259" key="7">
    <source>
        <dbReference type="PROSITE" id="PS51078"/>
    </source>
</evidence>
<dbReference type="Proteomes" id="UP001139559">
    <property type="component" value="Unassembled WGS sequence"/>
</dbReference>
<protein>
    <recommendedName>
        <fullName evidence="4">HTH-type transcriptional repressor AllR</fullName>
    </recommendedName>
    <alternativeName>
        <fullName evidence="5">Negative regulator of allantoin and glyoxylate utilization operons</fullName>
    </alternativeName>
</protein>
<gene>
    <name evidence="8" type="ORF">KP803_16665</name>
</gene>
<accession>A0A9X1XPR0</accession>
<evidence type="ECO:0000256" key="5">
    <source>
        <dbReference type="ARBA" id="ARBA00042627"/>
    </source>
</evidence>
<sequence length="264" mass="29961">MSEKVVSEKVNSVDRLVNVIERIGSSKSPVPASDIIFESGIPKPTCHRLLQLLEETNYIQQDERGHFYPSSQMLSIALDVKWTNQHKLQRQAILHGLSRKLEETCGLALANDDPMPHMVYYDRIQTNWPLQIVIPVGFPTPLWASASGKLYLSTLTPAQLRKVLSKIELTQCAKNTITDLQTLKKELSLIKRRGYSLDDEEFIDGMVAIALPLYDQQGHFMAAAFCHCPKSRKSVSDLENYLPILRSAQQSLETVYQDMKDQFN</sequence>
<keyword evidence="1" id="KW-0805">Transcription regulation</keyword>
<dbReference type="SMART" id="SM00346">
    <property type="entry name" value="HTH_ICLR"/>
    <property type="match status" value="1"/>
</dbReference>
<dbReference type="InterPro" id="IPR036388">
    <property type="entry name" value="WH-like_DNA-bd_sf"/>
</dbReference>